<keyword evidence="3" id="KW-1185">Reference proteome</keyword>
<organism evidence="2 3">
    <name type="scientific">Rhodotorula paludigena</name>
    <dbReference type="NCBI Taxonomy" id="86838"/>
    <lineage>
        <taxon>Eukaryota</taxon>
        <taxon>Fungi</taxon>
        <taxon>Dikarya</taxon>
        <taxon>Basidiomycota</taxon>
        <taxon>Pucciniomycotina</taxon>
        <taxon>Microbotryomycetes</taxon>
        <taxon>Sporidiobolales</taxon>
        <taxon>Sporidiobolaceae</taxon>
        <taxon>Rhodotorula</taxon>
    </lineage>
</organism>
<dbReference type="EMBL" id="BQKY01000005">
    <property type="protein sequence ID" value="GJN89607.1"/>
    <property type="molecule type" value="Genomic_DNA"/>
</dbReference>
<proteinExistence type="predicted"/>
<gene>
    <name evidence="2" type="ORF">Rhopal_002594-T1</name>
</gene>
<dbReference type="InterPro" id="IPR052370">
    <property type="entry name" value="Meta-cleavage_hydrolase"/>
</dbReference>
<dbReference type="Proteomes" id="UP001342314">
    <property type="component" value="Unassembled WGS sequence"/>
</dbReference>
<sequence>MPFKRIDYRDLNMYYVLNPDPATFARASHENLPPSNPFKPGLPVLVFIHAAAANVTSWRAQLGDPRLANSFNLFAMDCRFSGWTTGGERMQHTLENSAECVMATLDEMNFQSYSVYGEGVHGCNVAAWLATKRAHKVDALLLASPGFMSEPPHVVAQLQEVQQALRVNKEGRGDNSGTFPPEALEHICAYFMGGSERLAPQREEMKVRFQQRYGAGAGSSFHDVRWLFEAVYNRKPVPQDLLALIKCPVLILRGADDKIVCPVEACEAWQRSFVNAKGPVGIHAISSAPGLISLSDSNIVNRIIMQFLQRSLAGK</sequence>
<dbReference type="SUPFAM" id="SSF53474">
    <property type="entry name" value="alpha/beta-Hydrolases"/>
    <property type="match status" value="1"/>
</dbReference>
<dbReference type="PANTHER" id="PTHR43139:SF52">
    <property type="entry name" value="SI:DKEY-122A22.2"/>
    <property type="match status" value="1"/>
</dbReference>
<dbReference type="InterPro" id="IPR000073">
    <property type="entry name" value="AB_hydrolase_1"/>
</dbReference>
<dbReference type="InterPro" id="IPR029058">
    <property type="entry name" value="AB_hydrolase_fold"/>
</dbReference>
<dbReference type="Gene3D" id="3.40.50.1820">
    <property type="entry name" value="alpha/beta hydrolase"/>
    <property type="match status" value="1"/>
</dbReference>
<reference evidence="2 3" key="1">
    <citation type="submission" date="2021-12" db="EMBL/GenBank/DDBJ databases">
        <title>High titer production of polyol ester of fatty acids by Rhodotorula paludigena BS15 towards product separation-free biomass refinery.</title>
        <authorList>
            <person name="Mano J."/>
            <person name="Ono H."/>
            <person name="Tanaka T."/>
            <person name="Naito K."/>
            <person name="Sushida H."/>
            <person name="Ike M."/>
            <person name="Tokuyasu K."/>
            <person name="Kitaoka M."/>
        </authorList>
    </citation>
    <scope>NUCLEOTIDE SEQUENCE [LARGE SCALE GENOMIC DNA]</scope>
    <source>
        <strain evidence="2 3">BS15</strain>
    </source>
</reference>
<accession>A0AAV5GJQ8</accession>
<evidence type="ECO:0000259" key="1">
    <source>
        <dbReference type="Pfam" id="PF00561"/>
    </source>
</evidence>
<protein>
    <recommendedName>
        <fullName evidence="1">AB hydrolase-1 domain-containing protein</fullName>
    </recommendedName>
</protein>
<dbReference type="PANTHER" id="PTHR43139">
    <property type="entry name" value="SI:DKEY-122A22.2"/>
    <property type="match status" value="1"/>
</dbReference>
<feature type="domain" description="AB hydrolase-1" evidence="1">
    <location>
        <begin position="43"/>
        <end position="273"/>
    </location>
</feature>
<evidence type="ECO:0000313" key="3">
    <source>
        <dbReference type="Proteomes" id="UP001342314"/>
    </source>
</evidence>
<comment type="caution">
    <text evidence="2">The sequence shown here is derived from an EMBL/GenBank/DDBJ whole genome shotgun (WGS) entry which is preliminary data.</text>
</comment>
<dbReference type="AlphaFoldDB" id="A0AAV5GJQ8"/>
<evidence type="ECO:0000313" key="2">
    <source>
        <dbReference type="EMBL" id="GJN89607.1"/>
    </source>
</evidence>
<dbReference type="Pfam" id="PF00561">
    <property type="entry name" value="Abhydrolase_1"/>
    <property type="match status" value="1"/>
</dbReference>
<name>A0AAV5GJQ8_9BASI</name>